<comment type="caution">
    <text evidence="2">The sequence shown here is derived from an EMBL/GenBank/DDBJ whole genome shotgun (WGS) entry which is preliminary data.</text>
</comment>
<dbReference type="Proteomes" id="UP001189429">
    <property type="component" value="Unassembled WGS sequence"/>
</dbReference>
<dbReference type="Gene3D" id="3.40.50.11350">
    <property type="match status" value="1"/>
</dbReference>
<sequence length="592" mass="65098">MLPPEPVHPIVTPRVFPAPGARGYNLQSQDYGGLLGGDPSFAGRMLLHATSVELTLRGEHLRLEVPHGFGPALLPCRTLGFLCALELQSICLRPVEALLSRFDSAHSDEISRPSPYEVHYGTCSCDFRKLECLPSADCLRAVRATSDELISGGVVARRALKKKYQFDHEAVGQPLYAASNFPMGKLITYAAIGNWRKWAAGADMQQSFPGYAYGHYIDPKRYPYCVNQSLTGSACFWQPFGAAEDLGDIEEQAVHRKGQQDGVAGADFEQFRLNLATAIVPGTHQQNDEILNALPADQYLLSFAHVARMQFNMQPSLRDAYKKYRSVVNPGVGQLRVGVHIRRSDSCSELVRNDGYKMEASNIDAGPQMTNVRLCYHTQVYIDGLSRVKSRYGLPLAVYLSSDDPGSILDEIKSLSPDLFESSSWHHVSFAQDAQESFGYNKNTGLTVEFQDDATSALIGETAALDAWHLSHSEVFIGSLGSRFGKAAYLLAVSRHNVVVPYISVDGHSYCCQNDEQCSRATEGLTGMTDCLLFAPEIDHIPPNKKGTYWEDGVTIRHDRPVSERQPMWPAASPYATEPALSRPAGLAHGPA</sequence>
<proteinExistence type="predicted"/>
<reference evidence="2" key="1">
    <citation type="submission" date="2023-10" db="EMBL/GenBank/DDBJ databases">
        <authorList>
            <person name="Chen Y."/>
            <person name="Shah S."/>
            <person name="Dougan E. K."/>
            <person name="Thang M."/>
            <person name="Chan C."/>
        </authorList>
    </citation>
    <scope>NUCLEOTIDE SEQUENCE [LARGE SCALE GENOMIC DNA]</scope>
</reference>
<gene>
    <name evidence="2" type="ORF">PCOR1329_LOCUS7273</name>
</gene>
<feature type="region of interest" description="Disordered" evidence="1">
    <location>
        <begin position="566"/>
        <end position="592"/>
    </location>
</feature>
<name>A0ABN9Q2B5_9DINO</name>
<keyword evidence="3" id="KW-1185">Reference proteome</keyword>
<accession>A0ABN9Q2B5</accession>
<dbReference type="EMBL" id="CAUYUJ010001969">
    <property type="protein sequence ID" value="CAK0798555.1"/>
    <property type="molecule type" value="Genomic_DNA"/>
</dbReference>
<evidence type="ECO:0000313" key="2">
    <source>
        <dbReference type="EMBL" id="CAK0798555.1"/>
    </source>
</evidence>
<evidence type="ECO:0008006" key="4">
    <source>
        <dbReference type="Google" id="ProtNLM"/>
    </source>
</evidence>
<protein>
    <recommendedName>
        <fullName evidence="4">GT23 domain-containing protein</fullName>
    </recommendedName>
</protein>
<evidence type="ECO:0000313" key="3">
    <source>
        <dbReference type="Proteomes" id="UP001189429"/>
    </source>
</evidence>
<organism evidence="2 3">
    <name type="scientific">Prorocentrum cordatum</name>
    <dbReference type="NCBI Taxonomy" id="2364126"/>
    <lineage>
        <taxon>Eukaryota</taxon>
        <taxon>Sar</taxon>
        <taxon>Alveolata</taxon>
        <taxon>Dinophyceae</taxon>
        <taxon>Prorocentrales</taxon>
        <taxon>Prorocentraceae</taxon>
        <taxon>Prorocentrum</taxon>
    </lineage>
</organism>
<evidence type="ECO:0000256" key="1">
    <source>
        <dbReference type="SAM" id="MobiDB-lite"/>
    </source>
</evidence>